<dbReference type="EMBL" id="GBRH01248832">
    <property type="protein sequence ID" value="JAD49063.1"/>
    <property type="molecule type" value="Transcribed_RNA"/>
</dbReference>
<sequence>MGSSHARIHKSNWYWCARMAGSHRPLSPCRRRPPPSAPASRAHTEDDMIDAW</sequence>
<accession>A0A0A9AGT3</accession>
<protein>
    <submittedName>
        <fullName evidence="2">Uncharacterized protein</fullName>
    </submittedName>
</protein>
<proteinExistence type="predicted"/>
<evidence type="ECO:0000313" key="2">
    <source>
        <dbReference type="EMBL" id="JAD49063.1"/>
    </source>
</evidence>
<feature type="region of interest" description="Disordered" evidence="1">
    <location>
        <begin position="23"/>
        <end position="52"/>
    </location>
</feature>
<evidence type="ECO:0000256" key="1">
    <source>
        <dbReference type="SAM" id="MobiDB-lite"/>
    </source>
</evidence>
<reference evidence="2" key="2">
    <citation type="journal article" date="2015" name="Data Brief">
        <title>Shoot transcriptome of the giant reed, Arundo donax.</title>
        <authorList>
            <person name="Barrero R.A."/>
            <person name="Guerrero F.D."/>
            <person name="Moolhuijzen P."/>
            <person name="Goolsby J.A."/>
            <person name="Tidwell J."/>
            <person name="Bellgard S.E."/>
            <person name="Bellgard M.I."/>
        </authorList>
    </citation>
    <scope>NUCLEOTIDE SEQUENCE</scope>
    <source>
        <tissue evidence="2">Shoot tissue taken approximately 20 cm above the soil surface</tissue>
    </source>
</reference>
<reference evidence="2" key="1">
    <citation type="submission" date="2014-09" db="EMBL/GenBank/DDBJ databases">
        <authorList>
            <person name="Magalhaes I.L.F."/>
            <person name="Oliveira U."/>
            <person name="Santos F.R."/>
            <person name="Vidigal T.H.D.A."/>
            <person name="Brescovit A.D."/>
            <person name="Santos A.J."/>
        </authorList>
    </citation>
    <scope>NUCLEOTIDE SEQUENCE</scope>
    <source>
        <tissue evidence="2">Shoot tissue taken approximately 20 cm above the soil surface</tissue>
    </source>
</reference>
<dbReference type="AlphaFoldDB" id="A0A0A9AGT3"/>
<organism evidence="2">
    <name type="scientific">Arundo donax</name>
    <name type="common">Giant reed</name>
    <name type="synonym">Donax arundinaceus</name>
    <dbReference type="NCBI Taxonomy" id="35708"/>
    <lineage>
        <taxon>Eukaryota</taxon>
        <taxon>Viridiplantae</taxon>
        <taxon>Streptophyta</taxon>
        <taxon>Embryophyta</taxon>
        <taxon>Tracheophyta</taxon>
        <taxon>Spermatophyta</taxon>
        <taxon>Magnoliopsida</taxon>
        <taxon>Liliopsida</taxon>
        <taxon>Poales</taxon>
        <taxon>Poaceae</taxon>
        <taxon>PACMAD clade</taxon>
        <taxon>Arundinoideae</taxon>
        <taxon>Arundineae</taxon>
        <taxon>Arundo</taxon>
    </lineage>
</organism>
<name>A0A0A9AGT3_ARUDO</name>